<feature type="transmembrane region" description="Helical" evidence="7">
    <location>
        <begin position="34"/>
        <end position="53"/>
    </location>
</feature>
<keyword evidence="2 7" id="KW-0812">Transmembrane</keyword>
<feature type="transmembrane region" description="Helical" evidence="7">
    <location>
        <begin position="118"/>
        <end position="136"/>
    </location>
</feature>
<evidence type="ECO:0000259" key="8">
    <source>
        <dbReference type="Pfam" id="PF20684"/>
    </source>
</evidence>
<name>A0A9W4UTQ3_9PLEO</name>
<dbReference type="AlphaFoldDB" id="A0A9W4UTQ3"/>
<evidence type="ECO:0000256" key="1">
    <source>
        <dbReference type="ARBA" id="ARBA00004141"/>
    </source>
</evidence>
<feature type="region of interest" description="Disordered" evidence="6">
    <location>
        <begin position="370"/>
        <end position="416"/>
    </location>
</feature>
<evidence type="ECO:0000313" key="9">
    <source>
        <dbReference type="EMBL" id="CAI6341890.1"/>
    </source>
</evidence>
<evidence type="ECO:0000256" key="4">
    <source>
        <dbReference type="ARBA" id="ARBA00023136"/>
    </source>
</evidence>
<evidence type="ECO:0000256" key="5">
    <source>
        <dbReference type="ARBA" id="ARBA00038359"/>
    </source>
</evidence>
<evidence type="ECO:0000256" key="7">
    <source>
        <dbReference type="SAM" id="Phobius"/>
    </source>
</evidence>
<comment type="caution">
    <text evidence="9">The sequence shown here is derived from an EMBL/GenBank/DDBJ whole genome shotgun (WGS) entry which is preliminary data.</text>
</comment>
<proteinExistence type="inferred from homology"/>
<keyword evidence="3 7" id="KW-1133">Transmembrane helix</keyword>
<dbReference type="EMBL" id="CAOQHR010000012">
    <property type="protein sequence ID" value="CAI6341890.1"/>
    <property type="molecule type" value="Genomic_DNA"/>
</dbReference>
<reference evidence="9" key="1">
    <citation type="submission" date="2023-01" db="EMBL/GenBank/DDBJ databases">
        <authorList>
            <person name="Van Ghelder C."/>
            <person name="Rancurel C."/>
        </authorList>
    </citation>
    <scope>NUCLEOTIDE SEQUENCE</scope>
    <source>
        <strain evidence="9">CNCM I-4278</strain>
    </source>
</reference>
<organism evidence="9 10">
    <name type="scientific">Periconia digitata</name>
    <dbReference type="NCBI Taxonomy" id="1303443"/>
    <lineage>
        <taxon>Eukaryota</taxon>
        <taxon>Fungi</taxon>
        <taxon>Dikarya</taxon>
        <taxon>Ascomycota</taxon>
        <taxon>Pezizomycotina</taxon>
        <taxon>Dothideomycetes</taxon>
        <taxon>Pleosporomycetidae</taxon>
        <taxon>Pleosporales</taxon>
        <taxon>Massarineae</taxon>
        <taxon>Periconiaceae</taxon>
        <taxon>Periconia</taxon>
    </lineage>
</organism>
<feature type="transmembrane region" description="Helical" evidence="7">
    <location>
        <begin position="73"/>
        <end position="94"/>
    </location>
</feature>
<evidence type="ECO:0000256" key="3">
    <source>
        <dbReference type="ARBA" id="ARBA00022989"/>
    </source>
</evidence>
<feature type="compositionally biased region" description="Low complexity" evidence="6">
    <location>
        <begin position="434"/>
        <end position="450"/>
    </location>
</feature>
<dbReference type="InterPro" id="IPR052337">
    <property type="entry name" value="SAT4-like"/>
</dbReference>
<feature type="transmembrane region" description="Helical" evidence="7">
    <location>
        <begin position="194"/>
        <end position="220"/>
    </location>
</feature>
<feature type="domain" description="Rhodopsin" evidence="8">
    <location>
        <begin position="53"/>
        <end position="296"/>
    </location>
</feature>
<evidence type="ECO:0000256" key="6">
    <source>
        <dbReference type="SAM" id="MobiDB-lite"/>
    </source>
</evidence>
<dbReference type="InterPro" id="IPR049326">
    <property type="entry name" value="Rhodopsin_dom_fungi"/>
</dbReference>
<evidence type="ECO:0000313" key="10">
    <source>
        <dbReference type="Proteomes" id="UP001152607"/>
    </source>
</evidence>
<dbReference type="GO" id="GO:0016020">
    <property type="term" value="C:membrane"/>
    <property type="evidence" value="ECO:0007669"/>
    <property type="project" value="UniProtKB-SubCell"/>
</dbReference>
<comment type="similarity">
    <text evidence="5">Belongs to the SAT4 family.</text>
</comment>
<accession>A0A9W4UTQ3</accession>
<dbReference type="OrthoDB" id="4682787at2759"/>
<keyword evidence="4 7" id="KW-0472">Membrane</keyword>
<evidence type="ECO:0000256" key="2">
    <source>
        <dbReference type="ARBA" id="ARBA00022692"/>
    </source>
</evidence>
<sequence length="450" mass="50086">MAQLVHQPTDLNGPAYFPPAGVEPRLDGRSDGSIYSYTLLPVLGILATTFMGLRIYTKARIARSFNVPDCLLLLNYPLFITTLVVGGLVIKYGAGTHQWNVLLRDYITMYYWVNTAEALWNVSTCLVKVSIVLQYLEMLAPNRTVNPGMWWSSWILIFVLVGFYTGGLFSVLFICTPRSSIWNVLEKGKCNNEARLVLITALFNIVTDAVILLLPVRSVWRMRIERKKKSAIVFLFCTGLSACAAAFVRIYYMAILSSEGDDPDLTYYVIWVGMWSCIEILLGIMIACSLTLPKFFRHHNIHITSFLAKFSRPSASFKFSFIKSHSSADTAEPEPEPKQKERKKFNLTFNQGRDLGSDFRASKIVPGDGDVEMGNVGSGRGVVDSTSLSESFPPRHRTAREPAAMSEGNDPDAITRSDDWMDAQFETGGHFLEASSTKTSAATSTTRLAG</sequence>
<protein>
    <recommendedName>
        <fullName evidence="8">Rhodopsin domain-containing protein</fullName>
    </recommendedName>
</protein>
<dbReference type="Pfam" id="PF20684">
    <property type="entry name" value="Fung_rhodopsin"/>
    <property type="match status" value="1"/>
</dbReference>
<feature type="region of interest" description="Disordered" evidence="6">
    <location>
        <begin position="429"/>
        <end position="450"/>
    </location>
</feature>
<dbReference type="Proteomes" id="UP001152607">
    <property type="component" value="Unassembled WGS sequence"/>
</dbReference>
<feature type="transmembrane region" description="Helical" evidence="7">
    <location>
        <begin position="267"/>
        <end position="292"/>
    </location>
</feature>
<feature type="transmembrane region" description="Helical" evidence="7">
    <location>
        <begin position="148"/>
        <end position="174"/>
    </location>
</feature>
<dbReference type="PANTHER" id="PTHR33048:SF146">
    <property type="entry name" value="INTEGRAL MEMBRANE PROTEIN"/>
    <property type="match status" value="1"/>
</dbReference>
<comment type="subcellular location">
    <subcellularLocation>
        <location evidence="1">Membrane</location>
        <topology evidence="1">Multi-pass membrane protein</topology>
    </subcellularLocation>
</comment>
<dbReference type="PANTHER" id="PTHR33048">
    <property type="entry name" value="PTH11-LIKE INTEGRAL MEMBRANE PROTEIN (AFU_ORTHOLOGUE AFUA_5G11245)"/>
    <property type="match status" value="1"/>
</dbReference>
<gene>
    <name evidence="9" type="ORF">PDIGIT_LOCUS15090</name>
</gene>
<feature type="transmembrane region" description="Helical" evidence="7">
    <location>
        <begin position="232"/>
        <end position="255"/>
    </location>
</feature>
<keyword evidence="10" id="KW-1185">Reference proteome</keyword>